<dbReference type="GO" id="GO:0019205">
    <property type="term" value="F:nucleobase-containing compound kinase activity"/>
    <property type="evidence" value="ECO:0007669"/>
    <property type="project" value="InterPro"/>
</dbReference>
<gene>
    <name evidence="5" type="ORF">PHAECO_LOCUS12815</name>
</gene>
<evidence type="ECO:0008006" key="7">
    <source>
        <dbReference type="Google" id="ProtNLM"/>
    </source>
</evidence>
<keyword evidence="3" id="KW-0418">Kinase</keyword>
<feature type="compositionally biased region" description="Polar residues" evidence="4">
    <location>
        <begin position="260"/>
        <end position="270"/>
    </location>
</feature>
<dbReference type="GO" id="GO:0006139">
    <property type="term" value="P:nucleobase-containing compound metabolic process"/>
    <property type="evidence" value="ECO:0007669"/>
    <property type="project" value="InterPro"/>
</dbReference>
<evidence type="ECO:0000256" key="2">
    <source>
        <dbReference type="ARBA" id="ARBA00022741"/>
    </source>
</evidence>
<sequence>MGICLDTEQNDGSQAFEEGNETWANTPRGANVATPPAGKFPNHNGTDIHFEAPKVPVIFVLGGPGSGKVTHCDNLMQEKRGVTHINMTDLLQQYAIGNDMQDFGMLSSKTVTEVLMLEMKMCPNAKTYLVSGYPRNMRDVVEYSDKIQMVQGVILISWRQKVLERQIDYGAKLGQVVLSLARMELNNFYKNVIPVAEYFDQSNMLISINGERAPSDVYTDFRSAVFRILGSQDNPPVFANGKVVPVPDDVTTELPLVSTLPPSQLSTQPARSEPDRLVISPPRPRTQVISVNANRPHSQSPTKPSYPPVLWVLGGPGSNKAALCSSAAAETGWHHFSLGSTLRAAADGAGIRPSPEIARLKESISKGEMVQQGTVMRYLESHMRDNMGKQGIILDGFPRDMEQVSEFESKFKQKPTVILLDCSKLQLGRGRLDDSVTAFRRRLEIFRQSSLPMLKAMDSIGRLTIVDGDTDTLPVQEDFKAVVREHINYINSELGTAPATLQNGYIANGNIPNGNIPNGNIPNGNVSNGNVLNGHLSNGHGIPNGNGYTNGYANGHLPNGKVPNDTLLQDLEDEPIETISKRVANGGTHMTNGHVMAPGMTNGFVSNGLPTYSQVNMDGHI</sequence>
<keyword evidence="1" id="KW-0808">Transferase</keyword>
<name>A0A9N9SMJ7_PHACE</name>
<reference evidence="5" key="1">
    <citation type="submission" date="2022-01" db="EMBL/GenBank/DDBJ databases">
        <authorList>
            <person name="King R."/>
        </authorList>
    </citation>
    <scope>NUCLEOTIDE SEQUENCE</scope>
</reference>
<dbReference type="InterPro" id="IPR033690">
    <property type="entry name" value="Adenylat_kinase_CS"/>
</dbReference>
<keyword evidence="2" id="KW-0547">Nucleotide-binding</keyword>
<evidence type="ECO:0000256" key="1">
    <source>
        <dbReference type="ARBA" id="ARBA00022679"/>
    </source>
</evidence>
<dbReference type="PROSITE" id="PS00113">
    <property type="entry name" value="ADENYLATE_KINASE"/>
    <property type="match status" value="1"/>
</dbReference>
<dbReference type="CDD" id="cd01428">
    <property type="entry name" value="ADK"/>
    <property type="match status" value="2"/>
</dbReference>
<feature type="region of interest" description="Disordered" evidence="4">
    <location>
        <begin position="259"/>
        <end position="281"/>
    </location>
</feature>
<dbReference type="InterPro" id="IPR027417">
    <property type="entry name" value="P-loop_NTPase"/>
</dbReference>
<dbReference type="Pfam" id="PF00406">
    <property type="entry name" value="ADK"/>
    <property type="match status" value="2"/>
</dbReference>
<evidence type="ECO:0000256" key="3">
    <source>
        <dbReference type="ARBA" id="ARBA00022777"/>
    </source>
</evidence>
<dbReference type="InterPro" id="IPR000850">
    <property type="entry name" value="Adenylat/UMP-CMP_kin"/>
</dbReference>
<organism evidence="5 6">
    <name type="scientific">Phaedon cochleariae</name>
    <name type="common">Mustard beetle</name>
    <dbReference type="NCBI Taxonomy" id="80249"/>
    <lineage>
        <taxon>Eukaryota</taxon>
        <taxon>Metazoa</taxon>
        <taxon>Ecdysozoa</taxon>
        <taxon>Arthropoda</taxon>
        <taxon>Hexapoda</taxon>
        <taxon>Insecta</taxon>
        <taxon>Pterygota</taxon>
        <taxon>Neoptera</taxon>
        <taxon>Endopterygota</taxon>
        <taxon>Coleoptera</taxon>
        <taxon>Polyphaga</taxon>
        <taxon>Cucujiformia</taxon>
        <taxon>Chrysomeloidea</taxon>
        <taxon>Chrysomelidae</taxon>
        <taxon>Chrysomelinae</taxon>
        <taxon>Chrysomelini</taxon>
        <taxon>Phaedon</taxon>
    </lineage>
</organism>
<accession>A0A9N9SMJ7</accession>
<protein>
    <recommendedName>
        <fullName evidence="7">Adenylate kinase isoenzyme 5</fullName>
    </recommendedName>
</protein>
<dbReference type="PANTHER" id="PTHR23359">
    <property type="entry name" value="NUCLEOTIDE KINASE"/>
    <property type="match status" value="1"/>
</dbReference>
<dbReference type="OrthoDB" id="6436361at2759"/>
<evidence type="ECO:0000313" key="5">
    <source>
        <dbReference type="EMBL" id="CAG9825238.1"/>
    </source>
</evidence>
<dbReference type="Proteomes" id="UP001153737">
    <property type="component" value="Chromosome 9"/>
</dbReference>
<evidence type="ECO:0000256" key="4">
    <source>
        <dbReference type="SAM" id="MobiDB-lite"/>
    </source>
</evidence>
<reference evidence="5" key="2">
    <citation type="submission" date="2022-10" db="EMBL/GenBank/DDBJ databases">
        <authorList>
            <consortium name="ENA_rothamsted_submissions"/>
            <consortium name="culmorum"/>
            <person name="King R."/>
        </authorList>
    </citation>
    <scope>NUCLEOTIDE SEQUENCE</scope>
</reference>
<dbReference type="SUPFAM" id="SSF52540">
    <property type="entry name" value="P-loop containing nucleoside triphosphate hydrolases"/>
    <property type="match status" value="2"/>
</dbReference>
<dbReference type="Gene3D" id="3.40.50.300">
    <property type="entry name" value="P-loop containing nucleotide triphosphate hydrolases"/>
    <property type="match status" value="2"/>
</dbReference>
<keyword evidence="6" id="KW-1185">Reference proteome</keyword>
<proteinExistence type="predicted"/>
<dbReference type="EMBL" id="OU896715">
    <property type="protein sequence ID" value="CAG9825238.1"/>
    <property type="molecule type" value="Genomic_DNA"/>
</dbReference>
<dbReference type="AlphaFoldDB" id="A0A9N9SMJ7"/>
<dbReference type="GO" id="GO:0005524">
    <property type="term" value="F:ATP binding"/>
    <property type="evidence" value="ECO:0007669"/>
    <property type="project" value="InterPro"/>
</dbReference>
<dbReference type="PRINTS" id="PR00094">
    <property type="entry name" value="ADENYLTKNASE"/>
</dbReference>
<evidence type="ECO:0000313" key="6">
    <source>
        <dbReference type="Proteomes" id="UP001153737"/>
    </source>
</evidence>